<dbReference type="HOGENOM" id="CLU_054590_7_1_11"/>
<dbReference type="KEGG" id="mmar:MODMU_3895"/>
<dbReference type="EMBL" id="FO203431">
    <property type="protein sequence ID" value="CCH89298.1"/>
    <property type="molecule type" value="Genomic_DNA"/>
</dbReference>
<sequence>MTDPHGPRLEDIELTSGAGGTPRLRGVLGVPAGPGPWPGVVLVHELFGIDDVMRRQVQRTAAAGYLSLMPDLFTAGGARRCLVPTMRAVAAGSGRPFVDVEAARTHLMSRPDCTGRIGVLGFCMGGGFALLTAPRFDVSSANYARLPEDPDTALAGACPVVASYGARDPALRGTAAELEGVLTRLGVRHDVKEYPTAGHGFLDDADPGPRVLRPLLRRVLKFQPDPVAAADAWARIEAFFAEHLSGDATRRPEETAPGT</sequence>
<reference evidence="3 4" key="1">
    <citation type="journal article" date="2012" name="J. Bacteriol.">
        <title>Genome Sequence of Radiation-Resistant Modestobacter marinus Strain BC501, a Representative Actinobacterium That Thrives on Calcareous Stone Surfaces.</title>
        <authorList>
            <person name="Normand P."/>
            <person name="Gury J."/>
            <person name="Pujic P."/>
            <person name="Chouaia B."/>
            <person name="Crotti E."/>
            <person name="Brusetti L."/>
            <person name="Daffonchio D."/>
            <person name="Vacherie B."/>
            <person name="Barbe V."/>
            <person name="Medigue C."/>
            <person name="Calteau A."/>
            <person name="Ghodhbane-Gtari F."/>
            <person name="Essoussi I."/>
            <person name="Nouioui I."/>
            <person name="Abbassi-Ghozzi I."/>
            <person name="Gtari M."/>
        </authorList>
    </citation>
    <scope>NUCLEOTIDE SEQUENCE [LARGE SCALE GENOMIC DNA]</scope>
    <source>
        <strain evidence="4">BC 501</strain>
    </source>
</reference>
<protein>
    <submittedName>
        <fullName evidence="3">Carboxymethylenebutenolidase</fullName>
        <ecNumber evidence="3">3.1.1.45</ecNumber>
    </submittedName>
</protein>
<feature type="compositionally biased region" description="Basic and acidic residues" evidence="1">
    <location>
        <begin position="1"/>
        <end position="11"/>
    </location>
</feature>
<dbReference type="AlphaFoldDB" id="I4F0Y5"/>
<dbReference type="GO" id="GO:0008806">
    <property type="term" value="F:carboxymethylenebutenolidase activity"/>
    <property type="evidence" value="ECO:0007669"/>
    <property type="project" value="UniProtKB-EC"/>
</dbReference>
<keyword evidence="4" id="KW-1185">Reference proteome</keyword>
<accession>I4F0Y5</accession>
<feature type="region of interest" description="Disordered" evidence="1">
    <location>
        <begin position="1"/>
        <end position="20"/>
    </location>
</feature>
<dbReference type="OrthoDB" id="3208682at2"/>
<dbReference type="SUPFAM" id="SSF53474">
    <property type="entry name" value="alpha/beta-Hydrolases"/>
    <property type="match status" value="1"/>
</dbReference>
<dbReference type="STRING" id="477641.MODMU_3895"/>
<dbReference type="InterPro" id="IPR002925">
    <property type="entry name" value="Dienelactn_hydro"/>
</dbReference>
<dbReference type="InterPro" id="IPR051049">
    <property type="entry name" value="Dienelactone_hydrolase-like"/>
</dbReference>
<evidence type="ECO:0000313" key="3">
    <source>
        <dbReference type="EMBL" id="CCH89298.1"/>
    </source>
</evidence>
<evidence type="ECO:0000313" key="4">
    <source>
        <dbReference type="Proteomes" id="UP000006461"/>
    </source>
</evidence>
<dbReference type="InterPro" id="IPR029058">
    <property type="entry name" value="AB_hydrolase_fold"/>
</dbReference>
<keyword evidence="3" id="KW-0378">Hydrolase</keyword>
<dbReference type="EC" id="3.1.1.45" evidence="3"/>
<gene>
    <name evidence="3" type="ordered locus">MODMU_3895</name>
</gene>
<dbReference type="Gene3D" id="3.40.50.1820">
    <property type="entry name" value="alpha/beta hydrolase"/>
    <property type="match status" value="1"/>
</dbReference>
<dbReference type="OMA" id="EYPTAGH"/>
<name>I4F0Y5_MODI5</name>
<dbReference type="PANTHER" id="PTHR46623:SF6">
    <property type="entry name" value="ALPHA_BETA-HYDROLASES SUPERFAMILY PROTEIN"/>
    <property type="match status" value="1"/>
</dbReference>
<evidence type="ECO:0000259" key="2">
    <source>
        <dbReference type="Pfam" id="PF01738"/>
    </source>
</evidence>
<feature type="domain" description="Dienelactone hydrolase" evidence="2">
    <location>
        <begin position="25"/>
        <end position="243"/>
    </location>
</feature>
<dbReference type="eggNOG" id="COG0412">
    <property type="taxonomic scope" value="Bacteria"/>
</dbReference>
<dbReference type="PANTHER" id="PTHR46623">
    <property type="entry name" value="CARBOXYMETHYLENEBUTENOLIDASE-RELATED"/>
    <property type="match status" value="1"/>
</dbReference>
<dbReference type="PATRIC" id="fig|477641.3.peg.3643"/>
<evidence type="ECO:0000256" key="1">
    <source>
        <dbReference type="SAM" id="MobiDB-lite"/>
    </source>
</evidence>
<organism evidence="3 4">
    <name type="scientific">Modestobacter italicus (strain DSM 44449 / CECT 9708 / BC 501)</name>
    <dbReference type="NCBI Taxonomy" id="2732864"/>
    <lineage>
        <taxon>Bacteria</taxon>
        <taxon>Bacillati</taxon>
        <taxon>Actinomycetota</taxon>
        <taxon>Actinomycetes</taxon>
        <taxon>Geodermatophilales</taxon>
        <taxon>Geodermatophilaceae</taxon>
        <taxon>Modestobacter</taxon>
    </lineage>
</organism>
<dbReference type="Proteomes" id="UP000006461">
    <property type="component" value="Chromosome"/>
</dbReference>
<dbReference type="Pfam" id="PF01738">
    <property type="entry name" value="DLH"/>
    <property type="match status" value="1"/>
</dbReference>
<proteinExistence type="predicted"/>